<dbReference type="SUPFAM" id="SSF47413">
    <property type="entry name" value="lambda repressor-like DNA-binding domains"/>
    <property type="match status" value="1"/>
</dbReference>
<dbReference type="RefSeq" id="WP_101333690.1">
    <property type="nucleotide sequence ID" value="NZ_PJNI01000002.1"/>
</dbReference>
<dbReference type="OrthoDB" id="1034290at2"/>
<dbReference type="InterPro" id="IPR001387">
    <property type="entry name" value="Cro/C1-type_HTH"/>
</dbReference>
<dbReference type="Proteomes" id="UP000236654">
    <property type="component" value="Unassembled WGS sequence"/>
</dbReference>
<dbReference type="SMART" id="SM00530">
    <property type="entry name" value="HTH_XRE"/>
    <property type="match status" value="1"/>
</dbReference>
<protein>
    <recommendedName>
        <fullName evidence="1">HTH cro/C1-type domain-containing protein</fullName>
    </recommendedName>
</protein>
<dbReference type="CDD" id="cd00093">
    <property type="entry name" value="HTH_XRE"/>
    <property type="match status" value="1"/>
</dbReference>
<name>A0A2I0R516_9FLAO</name>
<reference evidence="2 3" key="1">
    <citation type="submission" date="2017-12" db="EMBL/GenBank/DDBJ databases">
        <title>The draft genome sequence of Brumimicrobium saltpan LHR20.</title>
        <authorList>
            <person name="Do Z.-J."/>
            <person name="Luo H.-R."/>
        </authorList>
    </citation>
    <scope>NUCLEOTIDE SEQUENCE [LARGE SCALE GENOMIC DNA]</scope>
    <source>
        <strain evidence="2 3">LHR20</strain>
    </source>
</reference>
<organism evidence="2 3">
    <name type="scientific">Brumimicrobium salinarum</name>
    <dbReference type="NCBI Taxonomy" id="2058658"/>
    <lineage>
        <taxon>Bacteria</taxon>
        <taxon>Pseudomonadati</taxon>
        <taxon>Bacteroidota</taxon>
        <taxon>Flavobacteriia</taxon>
        <taxon>Flavobacteriales</taxon>
        <taxon>Crocinitomicaceae</taxon>
        <taxon>Brumimicrobium</taxon>
    </lineage>
</organism>
<accession>A0A2I0R516</accession>
<evidence type="ECO:0000313" key="3">
    <source>
        <dbReference type="Proteomes" id="UP000236654"/>
    </source>
</evidence>
<dbReference type="Pfam" id="PF01381">
    <property type="entry name" value="HTH_3"/>
    <property type="match status" value="1"/>
</dbReference>
<proteinExistence type="predicted"/>
<dbReference type="AlphaFoldDB" id="A0A2I0R516"/>
<dbReference type="EMBL" id="PJNI01000002">
    <property type="protein sequence ID" value="PKR81676.1"/>
    <property type="molecule type" value="Genomic_DNA"/>
</dbReference>
<evidence type="ECO:0000313" key="2">
    <source>
        <dbReference type="EMBL" id="PKR81676.1"/>
    </source>
</evidence>
<sequence>MSINERLQMVIKMNDMTNAAFADKIGVQRSSISHVLAGRNKPSVDFIQKILKNFPKVDPGWLITGERVGKTSQEQNANVDKDLVESFSSSDKDLDGQIVGEPSELKSQTFEDKVSDEGPLIYGGKIIGKACKNNNSDQEDRKIDQIIVFYNDGTYETLSS</sequence>
<gene>
    <name evidence="2" type="ORF">CW751_03885</name>
</gene>
<dbReference type="PROSITE" id="PS50943">
    <property type="entry name" value="HTH_CROC1"/>
    <property type="match status" value="1"/>
</dbReference>
<dbReference type="InterPro" id="IPR010982">
    <property type="entry name" value="Lambda_DNA-bd_dom_sf"/>
</dbReference>
<comment type="caution">
    <text evidence="2">The sequence shown here is derived from an EMBL/GenBank/DDBJ whole genome shotgun (WGS) entry which is preliminary data.</text>
</comment>
<keyword evidence="3" id="KW-1185">Reference proteome</keyword>
<evidence type="ECO:0000259" key="1">
    <source>
        <dbReference type="PROSITE" id="PS50943"/>
    </source>
</evidence>
<feature type="domain" description="HTH cro/C1-type" evidence="1">
    <location>
        <begin position="7"/>
        <end position="62"/>
    </location>
</feature>
<dbReference type="GO" id="GO:0003677">
    <property type="term" value="F:DNA binding"/>
    <property type="evidence" value="ECO:0007669"/>
    <property type="project" value="InterPro"/>
</dbReference>
<dbReference type="Gene3D" id="1.10.260.40">
    <property type="entry name" value="lambda repressor-like DNA-binding domains"/>
    <property type="match status" value="1"/>
</dbReference>